<evidence type="ECO:0000313" key="3">
    <source>
        <dbReference type="Proteomes" id="UP000188532"/>
    </source>
</evidence>
<sequence length="63" mass="6912">MPRRRRHPLDVSPHSSKSTASGGHNENRSSVSVTTSSMVRRLSHRARPLVSGRVLDHQARTGG</sequence>
<dbReference type="AlphaFoldDB" id="A0A1V3WJ43"/>
<dbReference type="Proteomes" id="UP000188532">
    <property type="component" value="Unassembled WGS sequence"/>
</dbReference>
<feature type="compositionally biased region" description="Polar residues" evidence="1">
    <location>
        <begin position="13"/>
        <end position="24"/>
    </location>
</feature>
<accession>A0A1V3WJ43</accession>
<reference evidence="2 3" key="1">
    <citation type="submission" date="2017-02" db="EMBL/GenBank/DDBJ databases">
        <title>Complete genome sequences of Mycobacterium kansasii strains isolated from rhesus macaques.</title>
        <authorList>
            <person name="Panda A."/>
            <person name="Nagaraj S."/>
            <person name="Zhao X."/>
            <person name="Tettelin H."/>
            <person name="Detolla L.J."/>
        </authorList>
    </citation>
    <scope>NUCLEOTIDE SEQUENCE [LARGE SCALE GENOMIC DNA]</scope>
    <source>
        <strain evidence="2 3">11-3469</strain>
    </source>
</reference>
<comment type="caution">
    <text evidence="2">The sequence shown here is derived from an EMBL/GenBank/DDBJ whole genome shotgun (WGS) entry which is preliminary data.</text>
</comment>
<organism evidence="2 3">
    <name type="scientific">Mycobacterium kansasii</name>
    <dbReference type="NCBI Taxonomy" id="1768"/>
    <lineage>
        <taxon>Bacteria</taxon>
        <taxon>Bacillati</taxon>
        <taxon>Actinomycetota</taxon>
        <taxon>Actinomycetes</taxon>
        <taxon>Mycobacteriales</taxon>
        <taxon>Mycobacteriaceae</taxon>
        <taxon>Mycobacterium</taxon>
    </lineage>
</organism>
<gene>
    <name evidence="2" type="ORF">BZL29_7229</name>
</gene>
<evidence type="ECO:0000256" key="1">
    <source>
        <dbReference type="SAM" id="MobiDB-lite"/>
    </source>
</evidence>
<proteinExistence type="predicted"/>
<dbReference type="EMBL" id="MVBN01000009">
    <property type="protein sequence ID" value="OOK66970.1"/>
    <property type="molecule type" value="Genomic_DNA"/>
</dbReference>
<protein>
    <submittedName>
        <fullName evidence="2">Uncharacterized protein</fullName>
    </submittedName>
</protein>
<feature type="region of interest" description="Disordered" evidence="1">
    <location>
        <begin position="1"/>
        <end position="63"/>
    </location>
</feature>
<name>A0A1V3WJ43_MYCKA</name>
<feature type="compositionally biased region" description="Basic and acidic residues" evidence="1">
    <location>
        <begin position="54"/>
        <end position="63"/>
    </location>
</feature>
<evidence type="ECO:0000313" key="2">
    <source>
        <dbReference type="EMBL" id="OOK66970.1"/>
    </source>
</evidence>
<feature type="compositionally biased region" description="Low complexity" evidence="1">
    <location>
        <begin position="28"/>
        <end position="40"/>
    </location>
</feature>